<keyword evidence="1" id="KW-1133">Transmembrane helix</keyword>
<evidence type="ECO:0000313" key="3">
    <source>
        <dbReference type="Proteomes" id="UP000295719"/>
    </source>
</evidence>
<keyword evidence="1" id="KW-0472">Membrane</keyword>
<gene>
    <name evidence="2" type="ORF">EDC52_10276</name>
</gene>
<keyword evidence="3" id="KW-1185">Reference proteome</keyword>
<dbReference type="Proteomes" id="UP000295719">
    <property type="component" value="Unassembled WGS sequence"/>
</dbReference>
<reference evidence="2 3" key="1">
    <citation type="submission" date="2019-03" db="EMBL/GenBank/DDBJ databases">
        <title>Genomic Encyclopedia of Type Strains, Phase IV (KMG-IV): sequencing the most valuable type-strain genomes for metagenomic binning, comparative biology and taxonomic classification.</title>
        <authorList>
            <person name="Goeker M."/>
        </authorList>
    </citation>
    <scope>NUCLEOTIDE SEQUENCE [LARGE SCALE GENOMIC DNA]</scope>
    <source>
        <strain evidence="2 3">DSM 19580</strain>
    </source>
</reference>
<evidence type="ECO:0000313" key="2">
    <source>
        <dbReference type="EMBL" id="TCV98757.1"/>
    </source>
</evidence>
<sequence>MIDKCLLSVYHGWKKMMKPTGTPHRPASDYLQHALPLILKHHSLPYIEQREIYYGAVYRGGVVASYLLGFVAVLCAAIPLSALFSGILLLSSPYFWAIAQLIAIVLIIIINLCGGNSRIGKKLAVLGETFPAIKLNQNWKEKWQLYRVAGEILRYRQFILFLYYRHGEKQPFVSDNINRMMETLIADEPLITSELLLIKLKTTLHQQITTTRQVAGEQYALAHRLHRNTDIAFVLALLTCVLNVVVPSTLLSCLTVLLPVWGATCHGLVSTGEYLKLSKQYQLTANELEVITAKLDALPNASEDDLSANVTALLDLVFQDQKSWLFYLSASHYSKE</sequence>
<organism evidence="2 3">
    <name type="scientific">Biostraticola tofi</name>
    <dbReference type="NCBI Taxonomy" id="466109"/>
    <lineage>
        <taxon>Bacteria</taxon>
        <taxon>Pseudomonadati</taxon>
        <taxon>Pseudomonadota</taxon>
        <taxon>Gammaproteobacteria</taxon>
        <taxon>Enterobacterales</taxon>
        <taxon>Bruguierivoracaceae</taxon>
        <taxon>Biostraticola</taxon>
    </lineage>
</organism>
<dbReference type="EMBL" id="SMCR01000002">
    <property type="protein sequence ID" value="TCV98757.1"/>
    <property type="molecule type" value="Genomic_DNA"/>
</dbReference>
<keyword evidence="1" id="KW-0812">Transmembrane</keyword>
<accession>A0A4R3Z1I4</accession>
<dbReference type="AlphaFoldDB" id="A0A4R3Z1I4"/>
<protein>
    <submittedName>
        <fullName evidence="2">Uncharacterized protein</fullName>
    </submittedName>
</protein>
<feature type="transmembrane region" description="Helical" evidence="1">
    <location>
        <begin position="231"/>
        <end position="261"/>
    </location>
</feature>
<name>A0A4R3Z1I4_9GAMM</name>
<feature type="transmembrane region" description="Helical" evidence="1">
    <location>
        <begin position="94"/>
        <end position="113"/>
    </location>
</feature>
<feature type="transmembrane region" description="Helical" evidence="1">
    <location>
        <begin position="66"/>
        <end position="88"/>
    </location>
</feature>
<comment type="caution">
    <text evidence="2">The sequence shown here is derived from an EMBL/GenBank/DDBJ whole genome shotgun (WGS) entry which is preliminary data.</text>
</comment>
<evidence type="ECO:0000256" key="1">
    <source>
        <dbReference type="SAM" id="Phobius"/>
    </source>
</evidence>
<dbReference type="RefSeq" id="WP_131864165.1">
    <property type="nucleotide sequence ID" value="NZ_SMCR01000002.1"/>
</dbReference>
<proteinExistence type="predicted"/>